<keyword evidence="2" id="KW-0732">Signal</keyword>
<feature type="region of interest" description="Disordered" evidence="1">
    <location>
        <begin position="85"/>
        <end position="147"/>
    </location>
</feature>
<evidence type="ECO:0000313" key="3">
    <source>
        <dbReference type="EMBL" id="MCG6504144.1"/>
    </source>
</evidence>
<reference evidence="3 4" key="1">
    <citation type="submission" date="2022-02" db="EMBL/GenBank/DDBJ databases">
        <title>Genome sequence data of Kingella unionensis sp. nov. strain CICC 24913 (CCUG 75125).</title>
        <authorList>
            <person name="Xiao M."/>
        </authorList>
    </citation>
    <scope>NUCLEOTIDE SEQUENCE [LARGE SCALE GENOMIC DNA]</scope>
    <source>
        <strain evidence="3 4">CICC 24913</strain>
    </source>
</reference>
<evidence type="ECO:0000256" key="1">
    <source>
        <dbReference type="SAM" id="MobiDB-lite"/>
    </source>
</evidence>
<feature type="signal peptide" evidence="2">
    <location>
        <begin position="1"/>
        <end position="28"/>
    </location>
</feature>
<accession>A0ABS9NMY8</accession>
<feature type="compositionally biased region" description="Basic and acidic residues" evidence="1">
    <location>
        <begin position="85"/>
        <end position="109"/>
    </location>
</feature>
<feature type="compositionally biased region" description="Low complexity" evidence="1">
    <location>
        <begin position="121"/>
        <end position="136"/>
    </location>
</feature>
<dbReference type="InterPro" id="IPR011990">
    <property type="entry name" value="TPR-like_helical_dom_sf"/>
</dbReference>
<organism evidence="3 4">
    <name type="scientific">Kingella pumchi</name>
    <dbReference type="NCBI Taxonomy" id="2779506"/>
    <lineage>
        <taxon>Bacteria</taxon>
        <taxon>Pseudomonadati</taxon>
        <taxon>Pseudomonadota</taxon>
        <taxon>Betaproteobacteria</taxon>
        <taxon>Neisseriales</taxon>
        <taxon>Neisseriaceae</taxon>
        <taxon>Kingella</taxon>
    </lineage>
</organism>
<dbReference type="Gene3D" id="1.25.40.10">
    <property type="entry name" value="Tetratricopeptide repeat domain"/>
    <property type="match status" value="1"/>
</dbReference>
<feature type="region of interest" description="Disordered" evidence="1">
    <location>
        <begin position="35"/>
        <end position="59"/>
    </location>
</feature>
<dbReference type="Pfam" id="PF13174">
    <property type="entry name" value="TPR_6"/>
    <property type="match status" value="1"/>
</dbReference>
<dbReference type="EMBL" id="JAKOOW010000024">
    <property type="protein sequence ID" value="MCG6504144.1"/>
    <property type="molecule type" value="Genomic_DNA"/>
</dbReference>
<sequence length="255" mass="28348">MNILPRFSLLIPAVLGACALPAAVVPQAQPSAQTAAESTETVATAPRPAPLPYPEADAGERIAALERQVEMQQQQLEELRRQIKQWEQKDKDQKDKEKDKEKDGKDKETAAPPPRKTHRNAPSAARQAAVQAAPARDNSWERAQQQFRQGQYQSVLATLRGADNGGDGSPQAARRMYLLLQSHQRLNNCQSVIHIGQRYAGLFAASPQAGEALYAVGQCQWNIQQQDIARDTWRRLIRTYPDSAAARRAAEKVRR</sequence>
<feature type="chain" id="PRO_5046230732" evidence="2">
    <location>
        <begin position="29"/>
        <end position="255"/>
    </location>
</feature>
<dbReference type="PROSITE" id="PS51257">
    <property type="entry name" value="PROKAR_LIPOPROTEIN"/>
    <property type="match status" value="1"/>
</dbReference>
<dbReference type="InterPro" id="IPR019734">
    <property type="entry name" value="TPR_rpt"/>
</dbReference>
<dbReference type="RefSeq" id="WP_238747126.1">
    <property type="nucleotide sequence ID" value="NZ_JAKOOW010000024.1"/>
</dbReference>
<comment type="caution">
    <text evidence="3">The sequence shown here is derived from an EMBL/GenBank/DDBJ whole genome shotgun (WGS) entry which is preliminary data.</text>
</comment>
<keyword evidence="4" id="KW-1185">Reference proteome</keyword>
<dbReference type="Proteomes" id="UP001298424">
    <property type="component" value="Unassembled WGS sequence"/>
</dbReference>
<gene>
    <name evidence="3" type="ORF">MB824_06515</name>
</gene>
<feature type="compositionally biased region" description="Low complexity" evidence="1">
    <location>
        <begin position="35"/>
        <end position="45"/>
    </location>
</feature>
<name>A0ABS9NMY8_9NEIS</name>
<evidence type="ECO:0000256" key="2">
    <source>
        <dbReference type="SAM" id="SignalP"/>
    </source>
</evidence>
<protein>
    <submittedName>
        <fullName evidence="3">Tetratricopeptide repeat protein</fullName>
    </submittedName>
</protein>
<proteinExistence type="predicted"/>
<evidence type="ECO:0000313" key="4">
    <source>
        <dbReference type="Proteomes" id="UP001298424"/>
    </source>
</evidence>